<dbReference type="PRINTS" id="PR00598">
    <property type="entry name" value="HTHMARR"/>
</dbReference>
<evidence type="ECO:0000256" key="2">
    <source>
        <dbReference type="ARBA" id="ARBA00023125"/>
    </source>
</evidence>
<gene>
    <name evidence="5" type="ORF">HNR32_002265</name>
</gene>
<dbReference type="SUPFAM" id="SSF46785">
    <property type="entry name" value="Winged helix' DNA-binding domain"/>
    <property type="match status" value="1"/>
</dbReference>
<reference evidence="5 6" key="1">
    <citation type="submission" date="2020-08" db="EMBL/GenBank/DDBJ databases">
        <title>Genomic Encyclopedia of Type Strains, Phase IV (KMG-IV): sequencing the most valuable type-strain genomes for metagenomic binning, comparative biology and taxonomic classification.</title>
        <authorList>
            <person name="Goeker M."/>
        </authorList>
    </citation>
    <scope>NUCLEOTIDE SEQUENCE [LARGE SCALE GENOMIC DNA]</scope>
    <source>
        <strain evidence="5 6">DSM 24661</strain>
    </source>
</reference>
<proteinExistence type="predicted"/>
<name>A0A840UQW2_9FIRM</name>
<sequence>MLEIFDNLCILFAKAEQKHNQLAKRVLREKNLTITPVQMLVLYTLYKKDNVTLSELGKLSYLDNSTLTRVVGSLENLNLISRVASNKDRRAYLINLTDAGLALKIVIADIAVITQKEMLSNCTSDEIKIFRDVLTKIFDTL</sequence>
<dbReference type="PANTHER" id="PTHR42756:SF1">
    <property type="entry name" value="TRANSCRIPTIONAL REPRESSOR OF EMRAB OPERON"/>
    <property type="match status" value="1"/>
</dbReference>
<keyword evidence="1" id="KW-0805">Transcription regulation</keyword>
<evidence type="ECO:0000259" key="4">
    <source>
        <dbReference type="PROSITE" id="PS50995"/>
    </source>
</evidence>
<evidence type="ECO:0000313" key="5">
    <source>
        <dbReference type="EMBL" id="MBB5337108.1"/>
    </source>
</evidence>
<dbReference type="InterPro" id="IPR000835">
    <property type="entry name" value="HTH_MarR-typ"/>
</dbReference>
<comment type="caution">
    <text evidence="5">The sequence shown here is derived from an EMBL/GenBank/DDBJ whole genome shotgun (WGS) entry which is preliminary data.</text>
</comment>
<dbReference type="Pfam" id="PF01047">
    <property type="entry name" value="MarR"/>
    <property type="match status" value="1"/>
</dbReference>
<protein>
    <submittedName>
        <fullName evidence="5">DNA-binding MarR family transcriptional regulator</fullName>
    </submittedName>
</protein>
<dbReference type="PANTHER" id="PTHR42756">
    <property type="entry name" value="TRANSCRIPTIONAL REGULATOR, MARR"/>
    <property type="match status" value="1"/>
</dbReference>
<dbReference type="EMBL" id="JACHFH010000034">
    <property type="protein sequence ID" value="MBB5337108.1"/>
    <property type="molecule type" value="Genomic_DNA"/>
</dbReference>
<organism evidence="5 6">
    <name type="scientific">Pectinatus brassicae</name>
    <dbReference type="NCBI Taxonomy" id="862415"/>
    <lineage>
        <taxon>Bacteria</taxon>
        <taxon>Bacillati</taxon>
        <taxon>Bacillota</taxon>
        <taxon>Negativicutes</taxon>
        <taxon>Selenomonadales</taxon>
        <taxon>Selenomonadaceae</taxon>
        <taxon>Pectinatus</taxon>
    </lineage>
</organism>
<evidence type="ECO:0000256" key="3">
    <source>
        <dbReference type="ARBA" id="ARBA00023163"/>
    </source>
</evidence>
<dbReference type="AlphaFoldDB" id="A0A840UQW2"/>
<dbReference type="InterPro" id="IPR036388">
    <property type="entry name" value="WH-like_DNA-bd_sf"/>
</dbReference>
<evidence type="ECO:0000313" key="6">
    <source>
        <dbReference type="Proteomes" id="UP000559117"/>
    </source>
</evidence>
<keyword evidence="6" id="KW-1185">Reference proteome</keyword>
<keyword evidence="3" id="KW-0804">Transcription</keyword>
<keyword evidence="2 5" id="KW-0238">DNA-binding</keyword>
<accession>A0A840UQW2</accession>
<evidence type="ECO:0000256" key="1">
    <source>
        <dbReference type="ARBA" id="ARBA00023015"/>
    </source>
</evidence>
<dbReference type="SMART" id="SM00347">
    <property type="entry name" value="HTH_MARR"/>
    <property type="match status" value="1"/>
</dbReference>
<dbReference type="Gene3D" id="1.10.10.10">
    <property type="entry name" value="Winged helix-like DNA-binding domain superfamily/Winged helix DNA-binding domain"/>
    <property type="match status" value="1"/>
</dbReference>
<dbReference type="Proteomes" id="UP000559117">
    <property type="component" value="Unassembled WGS sequence"/>
</dbReference>
<feature type="domain" description="HTH marR-type" evidence="4">
    <location>
        <begin position="5"/>
        <end position="139"/>
    </location>
</feature>
<dbReference type="GO" id="GO:0003677">
    <property type="term" value="F:DNA binding"/>
    <property type="evidence" value="ECO:0007669"/>
    <property type="project" value="UniProtKB-KW"/>
</dbReference>
<dbReference type="InterPro" id="IPR036390">
    <property type="entry name" value="WH_DNA-bd_sf"/>
</dbReference>
<dbReference type="PROSITE" id="PS50995">
    <property type="entry name" value="HTH_MARR_2"/>
    <property type="match status" value="1"/>
</dbReference>
<dbReference type="RefSeq" id="WP_183862655.1">
    <property type="nucleotide sequence ID" value="NZ_JACHFH010000034.1"/>
</dbReference>
<dbReference type="GO" id="GO:0003700">
    <property type="term" value="F:DNA-binding transcription factor activity"/>
    <property type="evidence" value="ECO:0007669"/>
    <property type="project" value="InterPro"/>
</dbReference>